<dbReference type="AlphaFoldDB" id="A0A6J8DSB4"/>
<dbReference type="SUPFAM" id="SSF109604">
    <property type="entry name" value="HD-domain/PDEase-like"/>
    <property type="match status" value="1"/>
</dbReference>
<evidence type="ECO:0000313" key="4">
    <source>
        <dbReference type="Proteomes" id="UP000507470"/>
    </source>
</evidence>
<dbReference type="PANTHER" id="PTHR11373">
    <property type="entry name" value="DEOXYNUCLEOSIDE TRIPHOSPHATE TRIPHOSPHOHYDROLASE"/>
    <property type="match status" value="1"/>
</dbReference>
<evidence type="ECO:0000313" key="3">
    <source>
        <dbReference type="EMBL" id="CAC5410617.1"/>
    </source>
</evidence>
<dbReference type="Gene3D" id="3.30.70.2760">
    <property type="match status" value="1"/>
</dbReference>
<dbReference type="GO" id="GO:0006203">
    <property type="term" value="P:dGTP catabolic process"/>
    <property type="evidence" value="ECO:0007669"/>
    <property type="project" value="TreeGrafter"/>
</dbReference>
<gene>
    <name evidence="3" type="ORF">MCOR_43791</name>
</gene>
<dbReference type="Gene3D" id="1.10.3210.10">
    <property type="entry name" value="Hypothetical protein af1432"/>
    <property type="match status" value="1"/>
</dbReference>
<evidence type="ECO:0000256" key="1">
    <source>
        <dbReference type="ARBA" id="ARBA00005776"/>
    </source>
</evidence>
<comment type="similarity">
    <text evidence="1">Belongs to the SAMHD1 family.</text>
</comment>
<dbReference type="GO" id="GO:0005634">
    <property type="term" value="C:nucleus"/>
    <property type="evidence" value="ECO:0007669"/>
    <property type="project" value="TreeGrafter"/>
</dbReference>
<sequence length="496" mass="58118">MSKILNDPIHGTITLDPLLVKIIDTPQFQRLRNIKQLGGCYFVYPSASHNRFEHSIGTCFLASKLAHQLKQRLDQDIENLKKSNDTVKKKHAIELEKVKMTEEDLLCIEIAGLCHDIGHGPYSHLFDRLFNKAMKKKDPGTKEWQHEDVSSMMIDHMITTNEELKKEFEKRFPTDWEDRKEFIKDLIEGNKDKTKDNKARYYMYEIIANKRNEIDVDKMDYFARDCHGLGMKSNFDHLRFISQCRVMFLKRDNPDETTIAVRDKEEYNLYELFHTRIGLFRRAYYHKVNKAIELMLTDALVAANDHLDIPTDSGETVKMSRAYEHMSAYEKLTDSIVDVILMSTEEGLTEAKDLIKRIYKRQLYKLVGRTTPERELTKKVLSNIEDKLLEEGFKKDDFRVQKLSFSYGIGHKNPITYVYFYEKDSYKCFEGKESKKTSLLLPSENFQEDVAYIYSTSIDVGTTENMEEKWKEIKEQILNNQEPTKEASAFSNAFVK</sequence>
<dbReference type="InterPro" id="IPR050135">
    <property type="entry name" value="dGTPase-like"/>
</dbReference>
<dbReference type="Proteomes" id="UP000507470">
    <property type="component" value="Unassembled WGS sequence"/>
</dbReference>
<dbReference type="EC" id="3.1.5.-" evidence="3"/>
<dbReference type="InterPro" id="IPR003607">
    <property type="entry name" value="HD/PDEase_dom"/>
</dbReference>
<name>A0A6J8DSB4_MYTCO</name>
<dbReference type="PANTHER" id="PTHR11373:SF4">
    <property type="entry name" value="DEOXYNUCLEOSIDE TRIPHOSPHATE TRIPHOSPHOHYDROLASE SAMHD1"/>
    <property type="match status" value="1"/>
</dbReference>
<dbReference type="InterPro" id="IPR006674">
    <property type="entry name" value="HD_domain"/>
</dbReference>
<keyword evidence="3" id="KW-0378">Hydrolase</keyword>
<reference evidence="3 4" key="1">
    <citation type="submission" date="2020-06" db="EMBL/GenBank/DDBJ databases">
        <authorList>
            <person name="Li R."/>
            <person name="Bekaert M."/>
        </authorList>
    </citation>
    <scope>NUCLEOTIDE SEQUENCE [LARGE SCALE GENOMIC DNA]</scope>
    <source>
        <strain evidence="4">wild</strain>
    </source>
</reference>
<proteinExistence type="inferred from homology"/>
<dbReference type="OrthoDB" id="9991235at2759"/>
<dbReference type="GO" id="GO:0051607">
    <property type="term" value="P:defense response to virus"/>
    <property type="evidence" value="ECO:0007669"/>
    <property type="project" value="TreeGrafter"/>
</dbReference>
<organism evidence="3 4">
    <name type="scientific">Mytilus coruscus</name>
    <name type="common">Sea mussel</name>
    <dbReference type="NCBI Taxonomy" id="42192"/>
    <lineage>
        <taxon>Eukaryota</taxon>
        <taxon>Metazoa</taxon>
        <taxon>Spiralia</taxon>
        <taxon>Lophotrochozoa</taxon>
        <taxon>Mollusca</taxon>
        <taxon>Bivalvia</taxon>
        <taxon>Autobranchia</taxon>
        <taxon>Pteriomorphia</taxon>
        <taxon>Mytilida</taxon>
        <taxon>Mytiloidea</taxon>
        <taxon>Mytilidae</taxon>
        <taxon>Mytilinae</taxon>
        <taxon>Mytilus</taxon>
    </lineage>
</organism>
<dbReference type="EMBL" id="CACVKT020007781">
    <property type="protein sequence ID" value="CAC5410617.1"/>
    <property type="molecule type" value="Genomic_DNA"/>
</dbReference>
<dbReference type="GO" id="GO:0008832">
    <property type="term" value="F:dGTPase activity"/>
    <property type="evidence" value="ECO:0007669"/>
    <property type="project" value="TreeGrafter"/>
</dbReference>
<dbReference type="Pfam" id="PF01966">
    <property type="entry name" value="HD"/>
    <property type="match status" value="1"/>
</dbReference>
<dbReference type="GO" id="GO:0045088">
    <property type="term" value="P:regulation of innate immune response"/>
    <property type="evidence" value="ECO:0007669"/>
    <property type="project" value="TreeGrafter"/>
</dbReference>
<evidence type="ECO:0000259" key="2">
    <source>
        <dbReference type="SMART" id="SM00471"/>
    </source>
</evidence>
<dbReference type="CDD" id="cd00077">
    <property type="entry name" value="HDc"/>
    <property type="match status" value="1"/>
</dbReference>
<keyword evidence="4" id="KW-1185">Reference proteome</keyword>
<accession>A0A6J8DSB4</accession>
<feature type="domain" description="HD/PDEase" evidence="2">
    <location>
        <begin position="47"/>
        <end position="231"/>
    </location>
</feature>
<dbReference type="SMART" id="SM00471">
    <property type="entry name" value="HDc"/>
    <property type="match status" value="1"/>
</dbReference>
<protein>
    <submittedName>
        <fullName evidence="3">SAMHD1</fullName>
        <ecNumber evidence="3">3.1.5.-</ecNumber>
    </submittedName>
</protein>